<dbReference type="Proteomes" id="UP000650833">
    <property type="component" value="Unassembled WGS sequence"/>
</dbReference>
<dbReference type="AlphaFoldDB" id="A0A8H7V8Z2"/>
<evidence type="ECO:0000313" key="2">
    <source>
        <dbReference type="EMBL" id="KAG2205599.1"/>
    </source>
</evidence>
<name>A0A8H7V8Z2_9FUNG</name>
<gene>
    <name evidence="2" type="ORF">INT46_005519</name>
</gene>
<comment type="caution">
    <text evidence="2">The sequence shown here is derived from an EMBL/GenBank/DDBJ whole genome shotgun (WGS) entry which is preliminary data.</text>
</comment>
<dbReference type="EMBL" id="JAEPRC010000171">
    <property type="protein sequence ID" value="KAG2205599.1"/>
    <property type="molecule type" value="Genomic_DNA"/>
</dbReference>
<evidence type="ECO:0000313" key="3">
    <source>
        <dbReference type="Proteomes" id="UP000650833"/>
    </source>
</evidence>
<keyword evidence="3" id="KW-1185">Reference proteome</keyword>
<feature type="chain" id="PRO_5034463222" evidence="1">
    <location>
        <begin position="24"/>
        <end position="275"/>
    </location>
</feature>
<evidence type="ECO:0000256" key="1">
    <source>
        <dbReference type="SAM" id="SignalP"/>
    </source>
</evidence>
<feature type="signal peptide" evidence="1">
    <location>
        <begin position="1"/>
        <end position="23"/>
    </location>
</feature>
<keyword evidence="1" id="KW-0732">Signal</keyword>
<reference evidence="2" key="1">
    <citation type="submission" date="2020-12" db="EMBL/GenBank/DDBJ databases">
        <title>Metabolic potential, ecology and presence of endohyphal bacteria is reflected in genomic diversity of Mucoromycotina.</title>
        <authorList>
            <person name="Muszewska A."/>
            <person name="Okrasinska A."/>
            <person name="Steczkiewicz K."/>
            <person name="Drgas O."/>
            <person name="Orlowska M."/>
            <person name="Perlinska-Lenart U."/>
            <person name="Aleksandrzak-Piekarczyk T."/>
            <person name="Szatraj K."/>
            <person name="Zielenkiewicz U."/>
            <person name="Pilsyk S."/>
            <person name="Malc E."/>
            <person name="Mieczkowski P."/>
            <person name="Kruszewska J.S."/>
            <person name="Biernat P."/>
            <person name="Pawlowska J."/>
        </authorList>
    </citation>
    <scope>NUCLEOTIDE SEQUENCE</scope>
    <source>
        <strain evidence="2">CBS 226.32</strain>
    </source>
</reference>
<sequence length="275" mass="31374">MRFTTFTIAILLIYTIIVDIVLTFPSDNDTITEPDQEICILSIVPCPKRCINTCIYPDLPCPNQYPPHCPNKKPRSWPPHQKRTKNAVETKAETFDSNAVVIEQYTDNKSTCSERPCPRVIFKSCPKECLFSCEFQNPSNPCCPYSGKPVFDFYKRKGEKGLDIGDNEKTIFKLDAKLVLLYVDKEYPVSVLLVEAKTIYGKNIDLNANEEYATLLSIVILQIMGLEAHEMFIKNVAKGLYVYHTIETFMLPSTAPEMKKRATNIIGFLFDFKVE</sequence>
<organism evidence="2 3">
    <name type="scientific">Mucor plumbeus</name>
    <dbReference type="NCBI Taxonomy" id="97098"/>
    <lineage>
        <taxon>Eukaryota</taxon>
        <taxon>Fungi</taxon>
        <taxon>Fungi incertae sedis</taxon>
        <taxon>Mucoromycota</taxon>
        <taxon>Mucoromycotina</taxon>
        <taxon>Mucoromycetes</taxon>
        <taxon>Mucorales</taxon>
        <taxon>Mucorineae</taxon>
        <taxon>Mucoraceae</taxon>
        <taxon>Mucor</taxon>
    </lineage>
</organism>
<proteinExistence type="predicted"/>
<dbReference type="OrthoDB" id="2449831at2759"/>
<protein>
    <submittedName>
        <fullName evidence="2">Uncharacterized protein</fullName>
    </submittedName>
</protein>
<accession>A0A8H7V8Z2</accession>